<dbReference type="PRINTS" id="PR00039">
    <property type="entry name" value="HTHLYSR"/>
</dbReference>
<evidence type="ECO:0000259" key="5">
    <source>
        <dbReference type="PROSITE" id="PS50931"/>
    </source>
</evidence>
<comment type="similarity">
    <text evidence="1">Belongs to the LysR transcriptional regulatory family.</text>
</comment>
<feature type="domain" description="HTH lysR-type" evidence="5">
    <location>
        <begin position="12"/>
        <end position="69"/>
    </location>
</feature>
<evidence type="ECO:0000256" key="3">
    <source>
        <dbReference type="ARBA" id="ARBA00023125"/>
    </source>
</evidence>
<dbReference type="Gene3D" id="3.40.190.10">
    <property type="entry name" value="Periplasmic binding protein-like II"/>
    <property type="match status" value="2"/>
</dbReference>
<accession>A0ABP9RVK9</accession>
<dbReference type="InterPro" id="IPR036388">
    <property type="entry name" value="WH-like_DNA-bd_sf"/>
</dbReference>
<protein>
    <submittedName>
        <fullName evidence="6">LysR family transcriptional regulator</fullName>
    </submittedName>
</protein>
<evidence type="ECO:0000313" key="6">
    <source>
        <dbReference type="EMBL" id="GAA5186838.1"/>
    </source>
</evidence>
<dbReference type="RefSeq" id="WP_345315281.1">
    <property type="nucleotide sequence ID" value="NZ_BAABLF010000004.1"/>
</dbReference>
<dbReference type="PROSITE" id="PS50931">
    <property type="entry name" value="HTH_LYSR"/>
    <property type="match status" value="1"/>
</dbReference>
<dbReference type="InterPro" id="IPR000847">
    <property type="entry name" value="LysR_HTH_N"/>
</dbReference>
<dbReference type="SUPFAM" id="SSF46785">
    <property type="entry name" value="Winged helix' DNA-binding domain"/>
    <property type="match status" value="1"/>
</dbReference>
<dbReference type="PANTHER" id="PTHR30346:SF0">
    <property type="entry name" value="HCA OPERON TRANSCRIPTIONAL ACTIVATOR HCAR"/>
    <property type="match status" value="1"/>
</dbReference>
<comment type="caution">
    <text evidence="6">The sequence shown here is derived from an EMBL/GenBank/DDBJ whole genome shotgun (WGS) entry which is preliminary data.</text>
</comment>
<keyword evidence="7" id="KW-1185">Reference proteome</keyword>
<reference evidence="7" key="1">
    <citation type="journal article" date="2019" name="Int. J. Syst. Evol. Microbiol.">
        <title>The Global Catalogue of Microorganisms (GCM) 10K type strain sequencing project: providing services to taxonomists for standard genome sequencing and annotation.</title>
        <authorList>
            <consortium name="The Broad Institute Genomics Platform"/>
            <consortium name="The Broad Institute Genome Sequencing Center for Infectious Disease"/>
            <person name="Wu L."/>
            <person name="Ma J."/>
        </authorList>
    </citation>
    <scope>NUCLEOTIDE SEQUENCE [LARGE SCALE GENOMIC DNA]</scope>
    <source>
        <strain evidence="7">JCM 18720</strain>
    </source>
</reference>
<keyword evidence="2" id="KW-0805">Transcription regulation</keyword>
<dbReference type="Proteomes" id="UP001501600">
    <property type="component" value="Unassembled WGS sequence"/>
</dbReference>
<dbReference type="SUPFAM" id="SSF53850">
    <property type="entry name" value="Periplasmic binding protein-like II"/>
    <property type="match status" value="1"/>
</dbReference>
<evidence type="ECO:0000313" key="7">
    <source>
        <dbReference type="Proteomes" id="UP001501600"/>
    </source>
</evidence>
<dbReference type="InterPro" id="IPR005119">
    <property type="entry name" value="LysR_subst-bd"/>
</dbReference>
<dbReference type="Pfam" id="PF03466">
    <property type="entry name" value="LysR_substrate"/>
    <property type="match status" value="1"/>
</dbReference>
<dbReference type="EMBL" id="BAABLF010000004">
    <property type="protein sequence ID" value="GAA5186838.1"/>
    <property type="molecule type" value="Genomic_DNA"/>
</dbReference>
<evidence type="ECO:0000256" key="1">
    <source>
        <dbReference type="ARBA" id="ARBA00009437"/>
    </source>
</evidence>
<evidence type="ECO:0000256" key="4">
    <source>
        <dbReference type="ARBA" id="ARBA00023163"/>
    </source>
</evidence>
<gene>
    <name evidence="6" type="ORF">GCM10025772_03140</name>
</gene>
<evidence type="ECO:0000256" key="2">
    <source>
        <dbReference type="ARBA" id="ARBA00023015"/>
    </source>
</evidence>
<proteinExistence type="inferred from homology"/>
<keyword evidence="4" id="KW-0804">Transcription</keyword>
<dbReference type="Pfam" id="PF00126">
    <property type="entry name" value="HTH_1"/>
    <property type="match status" value="1"/>
</dbReference>
<keyword evidence="3" id="KW-0238">DNA-binding</keyword>
<sequence>MNHDTPLPSDKLTLRMLRYFFVLSQVRHFGRAAQQLNITPSPLSNQIKELEALLGVTLFHRDSRNVELTEAGQALQSECGHLFQVMDHGLNRVRRAGQAQGTALKMGLVSSAFWSGLGSRLTRFQQRHPDMQLDLKELPPQAQKRWLQEGRIDMGLVRFADAMNIHPLSATALTEEAFVVAMAEGHPLAGRARLSLEDLRDCEISMLSRMNSASGDLFLAQCRKQGVLPRIGKEFVEPGTLMAFIGYSGHVTIVPSSFTNHRWEQVRFVPLKERIEAGLYAIYDPGTLTAAGEAFIASWRKR</sequence>
<organism evidence="6 7">
    <name type="scientific">Ferrimonas gelatinilytica</name>
    <dbReference type="NCBI Taxonomy" id="1255257"/>
    <lineage>
        <taxon>Bacteria</taxon>
        <taxon>Pseudomonadati</taxon>
        <taxon>Pseudomonadota</taxon>
        <taxon>Gammaproteobacteria</taxon>
        <taxon>Alteromonadales</taxon>
        <taxon>Ferrimonadaceae</taxon>
        <taxon>Ferrimonas</taxon>
    </lineage>
</organism>
<dbReference type="PANTHER" id="PTHR30346">
    <property type="entry name" value="TRANSCRIPTIONAL DUAL REGULATOR HCAR-RELATED"/>
    <property type="match status" value="1"/>
</dbReference>
<dbReference type="Gene3D" id="1.10.10.10">
    <property type="entry name" value="Winged helix-like DNA-binding domain superfamily/Winged helix DNA-binding domain"/>
    <property type="match status" value="1"/>
</dbReference>
<dbReference type="InterPro" id="IPR036390">
    <property type="entry name" value="WH_DNA-bd_sf"/>
</dbReference>
<name>A0ABP9RVK9_9GAMM</name>